<dbReference type="GO" id="GO:0006281">
    <property type="term" value="P:DNA repair"/>
    <property type="evidence" value="ECO:0007669"/>
    <property type="project" value="InterPro"/>
</dbReference>
<dbReference type="InterPro" id="IPR036388">
    <property type="entry name" value="WH-like_DNA-bd_sf"/>
</dbReference>
<dbReference type="GO" id="GO:0005524">
    <property type="term" value="F:ATP binding"/>
    <property type="evidence" value="ECO:0007669"/>
    <property type="project" value="UniProtKB-KW"/>
</dbReference>
<dbReference type="PANTHER" id="PTHR13710:SF156">
    <property type="entry name" value="ATP-DEPENDENT DNA HELICASE Q-LIKE 4B"/>
    <property type="match status" value="1"/>
</dbReference>
<dbReference type="SMART" id="SM00956">
    <property type="entry name" value="RQC"/>
    <property type="match status" value="1"/>
</dbReference>
<keyword evidence="7" id="KW-0238">DNA-binding</keyword>
<dbReference type="PROSITE" id="PS50967">
    <property type="entry name" value="HRDC"/>
    <property type="match status" value="1"/>
</dbReference>
<dbReference type="EMBL" id="CM022216">
    <property type="protein sequence ID" value="KAF7016568.1"/>
    <property type="molecule type" value="Genomic_DNA"/>
</dbReference>
<dbReference type="Pfam" id="PF00270">
    <property type="entry name" value="DEAD"/>
    <property type="match status" value="1"/>
</dbReference>
<comment type="similarity">
    <text evidence="2">Belongs to the helicase family. RecQ subfamily.</text>
</comment>
<dbReference type="InterPro" id="IPR002121">
    <property type="entry name" value="HRDC_dom"/>
</dbReference>
<evidence type="ECO:0000256" key="7">
    <source>
        <dbReference type="ARBA" id="ARBA00023125"/>
    </source>
</evidence>
<keyword evidence="5" id="KW-0347">Helicase</keyword>
<dbReference type="InterPro" id="IPR027417">
    <property type="entry name" value="P-loop_NTPase"/>
</dbReference>
<feature type="compositionally biased region" description="Polar residues" evidence="11">
    <location>
        <begin position="1"/>
        <end position="14"/>
    </location>
</feature>
<evidence type="ECO:0000256" key="11">
    <source>
        <dbReference type="SAM" id="MobiDB-lite"/>
    </source>
</evidence>
<feature type="domain" description="HRDC" evidence="13">
    <location>
        <begin position="908"/>
        <end position="964"/>
    </location>
</feature>
<evidence type="ECO:0000259" key="13">
    <source>
        <dbReference type="PROSITE" id="PS50967"/>
    </source>
</evidence>
<comment type="caution">
    <text evidence="16">The sequence shown here is derived from an EMBL/GenBank/DDBJ whole genome shotgun (WGS) entry which is preliminary data.</text>
</comment>
<dbReference type="InterPro" id="IPR044876">
    <property type="entry name" value="HRDC_dom_sf"/>
</dbReference>
<evidence type="ECO:0000256" key="5">
    <source>
        <dbReference type="ARBA" id="ARBA00022806"/>
    </source>
</evidence>
<dbReference type="FunFam" id="3.40.50.300:FF:000296">
    <property type="entry name" value="ATP-dependent DNA helicase RecQ"/>
    <property type="match status" value="1"/>
</dbReference>
<dbReference type="Gene3D" id="1.10.150.80">
    <property type="entry name" value="HRDC domain"/>
    <property type="match status" value="1"/>
</dbReference>
<dbReference type="SMART" id="SM00490">
    <property type="entry name" value="HELICc"/>
    <property type="match status" value="1"/>
</dbReference>
<dbReference type="PROSITE" id="PS51192">
    <property type="entry name" value="HELICASE_ATP_BIND_1"/>
    <property type="match status" value="1"/>
</dbReference>
<dbReference type="PROSITE" id="PS51194">
    <property type="entry name" value="HELICASE_CTER"/>
    <property type="match status" value="1"/>
</dbReference>
<name>A0A9R1EU82_WHEAT</name>
<keyword evidence="8" id="KW-0413">Isomerase</keyword>
<dbReference type="GO" id="GO:0043138">
    <property type="term" value="F:3'-5' DNA helicase activity"/>
    <property type="evidence" value="ECO:0007669"/>
    <property type="project" value="UniProtKB-EC"/>
</dbReference>
<feature type="region of interest" description="Disordered" evidence="11">
    <location>
        <begin position="300"/>
        <end position="334"/>
    </location>
</feature>
<dbReference type="InterPro" id="IPR010997">
    <property type="entry name" value="HRDC-like_sf"/>
</dbReference>
<feature type="domain" description="Rhodanese" evidence="12">
    <location>
        <begin position="641"/>
        <end position="673"/>
    </location>
</feature>
<reference evidence="16" key="1">
    <citation type="journal article" date="2017" name="Gigascience">
        <title>The first near-complete assembly of the hexaploid bread wheat genome, Triticum aestivum.</title>
        <authorList>
            <person name="Zimin A.V."/>
            <person name="Puiu D."/>
            <person name="Hall R."/>
            <person name="Kingan S."/>
            <person name="Clavijo B.J."/>
            <person name="Salzberg S.L."/>
        </authorList>
    </citation>
    <scope>NUCLEOTIDE SEQUENCE</scope>
    <source>
        <tissue evidence="16">Leaf</tissue>
    </source>
</reference>
<dbReference type="GO" id="GO:0006260">
    <property type="term" value="P:DNA replication"/>
    <property type="evidence" value="ECO:0007669"/>
    <property type="project" value="InterPro"/>
</dbReference>
<dbReference type="PROSITE" id="PS50206">
    <property type="entry name" value="RHODANESE_3"/>
    <property type="match status" value="1"/>
</dbReference>
<dbReference type="InterPro" id="IPR001650">
    <property type="entry name" value="Helicase_C-like"/>
</dbReference>
<dbReference type="GO" id="GO:0006310">
    <property type="term" value="P:DNA recombination"/>
    <property type="evidence" value="ECO:0007669"/>
    <property type="project" value="InterPro"/>
</dbReference>
<feature type="domain" description="Helicase C-terminal" evidence="15">
    <location>
        <begin position="623"/>
        <end position="785"/>
    </location>
</feature>
<evidence type="ECO:0000256" key="10">
    <source>
        <dbReference type="ARBA" id="ARBA00034808"/>
    </source>
</evidence>
<comment type="catalytic activity">
    <reaction evidence="9">
        <text>Couples ATP hydrolysis with the unwinding of duplex DNA by translocating in the 3'-5' direction.</text>
        <dbReference type="EC" id="5.6.2.4"/>
    </reaction>
</comment>
<comment type="cofactor">
    <cofactor evidence="1">
        <name>Zn(2+)</name>
        <dbReference type="ChEBI" id="CHEBI:29105"/>
    </cofactor>
</comment>
<gene>
    <name evidence="16" type="ORF">CFC21_030151</name>
</gene>
<dbReference type="Pfam" id="PF09382">
    <property type="entry name" value="RQC"/>
    <property type="match status" value="1"/>
</dbReference>
<dbReference type="Pfam" id="PF00570">
    <property type="entry name" value="HRDC"/>
    <property type="match status" value="1"/>
</dbReference>
<dbReference type="CDD" id="cd17920">
    <property type="entry name" value="DEXHc_RecQ"/>
    <property type="match status" value="1"/>
</dbReference>
<organism evidence="16">
    <name type="scientific">Triticum aestivum</name>
    <name type="common">Wheat</name>
    <dbReference type="NCBI Taxonomy" id="4565"/>
    <lineage>
        <taxon>Eukaryota</taxon>
        <taxon>Viridiplantae</taxon>
        <taxon>Streptophyta</taxon>
        <taxon>Embryophyta</taxon>
        <taxon>Tracheophyta</taxon>
        <taxon>Spermatophyta</taxon>
        <taxon>Magnoliopsida</taxon>
        <taxon>Liliopsida</taxon>
        <taxon>Poales</taxon>
        <taxon>Poaceae</taxon>
        <taxon>BOP clade</taxon>
        <taxon>Pooideae</taxon>
        <taxon>Triticodae</taxon>
        <taxon>Triticeae</taxon>
        <taxon>Triticinae</taxon>
        <taxon>Triticum</taxon>
    </lineage>
</organism>
<dbReference type="NCBIfam" id="TIGR00614">
    <property type="entry name" value="recQ_fam"/>
    <property type="match status" value="1"/>
</dbReference>
<evidence type="ECO:0000256" key="1">
    <source>
        <dbReference type="ARBA" id="ARBA00001947"/>
    </source>
</evidence>
<evidence type="ECO:0000256" key="2">
    <source>
        <dbReference type="ARBA" id="ARBA00005446"/>
    </source>
</evidence>
<dbReference type="GO" id="GO:0005634">
    <property type="term" value="C:nucleus"/>
    <property type="evidence" value="ECO:0007669"/>
    <property type="project" value="UniProtKB-SubCell"/>
</dbReference>
<dbReference type="Proteomes" id="UP000815260">
    <property type="component" value="Chromosome 2D"/>
</dbReference>
<protein>
    <recommendedName>
        <fullName evidence="10">DNA 3'-5' helicase</fullName>
        <ecNumber evidence="10">5.6.2.4</ecNumber>
    </recommendedName>
</protein>
<dbReference type="AlphaFoldDB" id="A0A9R1EU82"/>
<accession>A0A9R1EU82</accession>
<evidence type="ECO:0000256" key="3">
    <source>
        <dbReference type="ARBA" id="ARBA00022741"/>
    </source>
</evidence>
<evidence type="ECO:0000313" key="16">
    <source>
        <dbReference type="EMBL" id="KAF7016568.1"/>
    </source>
</evidence>
<feature type="region of interest" description="Disordered" evidence="11">
    <location>
        <begin position="1"/>
        <end position="21"/>
    </location>
</feature>
<feature type="domain" description="Helicase ATP-binding" evidence="14">
    <location>
        <begin position="424"/>
        <end position="601"/>
    </location>
</feature>
<proteinExistence type="inferred from homology"/>
<sequence>MQGSNKLNSGSSCNDKPPKVNWPHHANAIQSSLSKDDFLSSSFLFSLPTQRANPEANCNTMLSLRSAACKIQGPERLQVPWIEKAWRSVCNTQVTCKNYLRPGLSAKESLHHRTESGVLEQNNSHRLASTCTTVYQSNHVVGTTYQSSFARTDAMSCQTVPVADNMCADDKLDAMDDDEILASIDVDRIVMEHYEATNTPRGLASRQMSTPSGNKCNFTGSDDNSLPQELSEICSHGYKLAFCPELNYHLQGMKDQLIAVSNKLLDGSGELNPQHSEELRQQRAHLNKQIQILGDYMARPTQDDERQRSHSMASTTAAEGHHPPMTPSTFVDNNRSQSQFYDMNAPWDGGSCYTPAPCTYMDSNIPLTSVQRDYTRRNIDISYTDGSGDKKWSSTDFPWTKELEVHNKRVFGNRSFRPNQREIINATMNGSDVFVLMPTGGGKSLTYQLPALIDEGITLVVCPLVSLIQDQIMHLSQANIPATYLSANLEWTEQQRILRDLMSPTSTCNYKLLYVTPEKIAKSDALLRQLEILYSRGYLCRIVIDEAHCVSQWGHDFRPDYQHLGLLKQKFPETPVLALTATATASVKEDVVQALGLANCVVFKQSFNRPNLRYIVMPKTKKCLEDIDCFIRENHPKECGIIYCLSRMDCEKVAEKLREFGHQARHYHGSMEPSDRAAVQRLWSMDKINIICATVAFGMGINKPDVRFVIHHSLPKSIEGYHQVSYCENDVDCRRLLQLIHFGETFDPSHCSKTCDNCKKGLRWIEKDVTNIAKQLVELVLATRQSCSSSHILEVYRGSLNQNVKKNRHDNLPLHGAGKNLAKGEAARVLRHLVTEGILTEDVKKSDMYGSVSSVLKANQVKVGGLRSGNQIVLKFPTADKAPKMGKLDESSISQVNKTVQRQSEMDENFSSLLYETLRILRSQIAEGTAGCGVHHIFKNETLKEISTRIPRTKEELLEINGIG</sequence>
<dbReference type="EC" id="5.6.2.4" evidence="10"/>
<dbReference type="SUPFAM" id="SSF46785">
    <property type="entry name" value="Winged helix' DNA-binding domain"/>
    <property type="match status" value="1"/>
</dbReference>
<evidence type="ECO:0000256" key="8">
    <source>
        <dbReference type="ARBA" id="ARBA00023235"/>
    </source>
</evidence>
<evidence type="ECO:0000259" key="15">
    <source>
        <dbReference type="PROSITE" id="PS51194"/>
    </source>
</evidence>
<dbReference type="PANTHER" id="PTHR13710">
    <property type="entry name" value="DNA HELICASE RECQ FAMILY MEMBER"/>
    <property type="match status" value="1"/>
</dbReference>
<evidence type="ECO:0000256" key="9">
    <source>
        <dbReference type="ARBA" id="ARBA00034617"/>
    </source>
</evidence>
<dbReference type="Pfam" id="PF00271">
    <property type="entry name" value="Helicase_C"/>
    <property type="match status" value="1"/>
</dbReference>
<dbReference type="CDD" id="cd18794">
    <property type="entry name" value="SF2_C_RecQ"/>
    <property type="match status" value="1"/>
</dbReference>
<dbReference type="GO" id="GO:0003677">
    <property type="term" value="F:DNA binding"/>
    <property type="evidence" value="ECO:0007669"/>
    <property type="project" value="UniProtKB-KW"/>
</dbReference>
<dbReference type="InterPro" id="IPR018982">
    <property type="entry name" value="RQC_domain"/>
</dbReference>
<evidence type="ECO:0000259" key="14">
    <source>
        <dbReference type="PROSITE" id="PS51192"/>
    </source>
</evidence>
<reference evidence="16" key="2">
    <citation type="submission" date="2020-03" db="EMBL/GenBank/DDBJ databases">
        <title>The second near-complete assembly of the hexaploid bread wheat (Triticum aestivum) genome.</title>
        <authorList>
            <person name="Zimin A.V."/>
            <person name="Puiu D."/>
            <person name="Shumante A."/>
            <person name="Alonge M."/>
            <person name="Salzberg S.L."/>
        </authorList>
    </citation>
    <scope>NUCLEOTIDE SEQUENCE</scope>
    <source>
        <tissue evidence="16">Leaf</tissue>
    </source>
</reference>
<keyword evidence="6" id="KW-0067">ATP-binding</keyword>
<dbReference type="InterPro" id="IPR036390">
    <property type="entry name" value="WH_DNA-bd_sf"/>
</dbReference>
<dbReference type="Gene3D" id="3.40.50.300">
    <property type="entry name" value="P-loop containing nucleotide triphosphate hydrolases"/>
    <property type="match status" value="2"/>
</dbReference>
<dbReference type="InterPro" id="IPR011545">
    <property type="entry name" value="DEAD/DEAH_box_helicase_dom"/>
</dbReference>
<dbReference type="OrthoDB" id="10261556at2759"/>
<dbReference type="GO" id="GO:0016787">
    <property type="term" value="F:hydrolase activity"/>
    <property type="evidence" value="ECO:0007669"/>
    <property type="project" value="UniProtKB-KW"/>
</dbReference>
<dbReference type="InterPro" id="IPR014001">
    <property type="entry name" value="Helicase_ATP-bd"/>
</dbReference>
<dbReference type="InterPro" id="IPR004589">
    <property type="entry name" value="DNA_helicase_ATP-dep_RecQ"/>
</dbReference>
<evidence type="ECO:0000259" key="12">
    <source>
        <dbReference type="PROSITE" id="PS50206"/>
    </source>
</evidence>
<dbReference type="InterPro" id="IPR001763">
    <property type="entry name" value="Rhodanese-like_dom"/>
</dbReference>
<evidence type="ECO:0000256" key="4">
    <source>
        <dbReference type="ARBA" id="ARBA00022801"/>
    </source>
</evidence>
<evidence type="ECO:0000256" key="6">
    <source>
        <dbReference type="ARBA" id="ARBA00022840"/>
    </source>
</evidence>
<dbReference type="SMART" id="SM00487">
    <property type="entry name" value="DEXDc"/>
    <property type="match status" value="1"/>
</dbReference>
<dbReference type="Gene3D" id="1.10.10.10">
    <property type="entry name" value="Winged helix-like DNA-binding domain superfamily/Winged helix DNA-binding domain"/>
    <property type="match status" value="1"/>
</dbReference>
<keyword evidence="4" id="KW-0378">Hydrolase</keyword>
<dbReference type="SUPFAM" id="SSF47819">
    <property type="entry name" value="HRDC-like"/>
    <property type="match status" value="1"/>
</dbReference>
<keyword evidence="3" id="KW-0547">Nucleotide-binding</keyword>
<dbReference type="SUPFAM" id="SSF52540">
    <property type="entry name" value="P-loop containing nucleoside triphosphate hydrolases"/>
    <property type="match status" value="1"/>
</dbReference>